<keyword evidence="4" id="KW-1185">Reference proteome</keyword>
<evidence type="ECO:0000256" key="1">
    <source>
        <dbReference type="SAM" id="SignalP"/>
    </source>
</evidence>
<evidence type="ECO:0000313" key="4">
    <source>
        <dbReference type="Proteomes" id="UP001465331"/>
    </source>
</evidence>
<dbReference type="SUPFAM" id="SSF55961">
    <property type="entry name" value="Bet v1-like"/>
    <property type="match status" value="1"/>
</dbReference>
<dbReference type="PIRSF" id="PIRSF039033">
    <property type="entry name" value="START_dom"/>
    <property type="match status" value="1"/>
</dbReference>
<dbReference type="InterPro" id="IPR028347">
    <property type="entry name" value="START_dom_prot"/>
</dbReference>
<evidence type="ECO:0000259" key="2">
    <source>
        <dbReference type="PROSITE" id="PS50848"/>
    </source>
</evidence>
<reference evidence="3 4" key="1">
    <citation type="submission" date="2024-06" db="EMBL/GenBank/DDBJ databases">
        <authorList>
            <person name="Li Z."/>
            <person name="Jiang Y."/>
        </authorList>
    </citation>
    <scope>NUCLEOTIDE SEQUENCE [LARGE SCALE GENOMIC DNA]</scope>
    <source>
        <strain evidence="3 4">HSW-8</strain>
    </source>
</reference>
<dbReference type="PROSITE" id="PS50848">
    <property type="entry name" value="START"/>
    <property type="match status" value="1"/>
</dbReference>
<dbReference type="InterPro" id="IPR023393">
    <property type="entry name" value="START-like_dom_sf"/>
</dbReference>
<protein>
    <submittedName>
        <fullName evidence="3">START domain-containing protein</fullName>
    </submittedName>
</protein>
<dbReference type="Pfam" id="PF01852">
    <property type="entry name" value="START"/>
    <property type="match status" value="1"/>
</dbReference>
<proteinExistence type="predicted"/>
<dbReference type="EMBL" id="JBEPIJ010000004">
    <property type="protein sequence ID" value="MES0873294.1"/>
    <property type="molecule type" value="Genomic_DNA"/>
</dbReference>
<dbReference type="InterPro" id="IPR051213">
    <property type="entry name" value="START_lipid_transfer"/>
</dbReference>
<sequence>MTTKTSGAAVFVLALLSLSCLASAGTPPDELVAGADWKLVTSADGISVYRRAVDGSSIDEIRAETDVPADLDAVAALLQDVSRRVQWDPTCQQARLLKRDGDLAYLAYYQIDLPWPVQDRDVVMTTRVTHEHQGVNIMSVATPDEEVPQNADFVRILQAREHWQLSEADSGITRVRLLTHVEPAGPIPSWLINAMSAEVPESMLRSIRQIAEAHDAGSSHVQIAEPAAR</sequence>
<comment type="caution">
    <text evidence="3">The sequence shown here is derived from an EMBL/GenBank/DDBJ whole genome shotgun (WGS) entry which is preliminary data.</text>
</comment>
<feature type="chain" id="PRO_5045846731" evidence="1">
    <location>
        <begin position="25"/>
        <end position="229"/>
    </location>
</feature>
<evidence type="ECO:0000313" key="3">
    <source>
        <dbReference type="EMBL" id="MES0873294.1"/>
    </source>
</evidence>
<dbReference type="PROSITE" id="PS51257">
    <property type="entry name" value="PROKAR_LIPOPROTEIN"/>
    <property type="match status" value="1"/>
</dbReference>
<organism evidence="3 4">
    <name type="scientific">Sinimarinibacterium thermocellulolyticum</name>
    <dbReference type="NCBI Taxonomy" id="3170016"/>
    <lineage>
        <taxon>Bacteria</taxon>
        <taxon>Pseudomonadati</taxon>
        <taxon>Pseudomonadota</taxon>
        <taxon>Gammaproteobacteria</taxon>
        <taxon>Nevskiales</taxon>
        <taxon>Nevskiaceae</taxon>
        <taxon>Sinimarinibacterium</taxon>
    </lineage>
</organism>
<dbReference type="Gene3D" id="3.30.530.20">
    <property type="match status" value="1"/>
</dbReference>
<keyword evidence="1" id="KW-0732">Signal</keyword>
<accession>A0ABV2AA26</accession>
<dbReference type="Proteomes" id="UP001465331">
    <property type="component" value="Unassembled WGS sequence"/>
</dbReference>
<dbReference type="PANTHER" id="PTHR19308">
    <property type="entry name" value="PHOSPHATIDYLCHOLINE TRANSFER PROTEIN"/>
    <property type="match status" value="1"/>
</dbReference>
<feature type="signal peptide" evidence="1">
    <location>
        <begin position="1"/>
        <end position="24"/>
    </location>
</feature>
<dbReference type="InterPro" id="IPR002913">
    <property type="entry name" value="START_lipid-bd_dom"/>
</dbReference>
<feature type="domain" description="START" evidence="2">
    <location>
        <begin position="37"/>
        <end position="216"/>
    </location>
</feature>
<gene>
    <name evidence="3" type="ORF">ABSH63_04605</name>
</gene>
<dbReference type="PANTHER" id="PTHR19308:SF14">
    <property type="entry name" value="START DOMAIN-CONTAINING PROTEIN"/>
    <property type="match status" value="1"/>
</dbReference>
<name>A0ABV2AA26_9GAMM</name>